<sequence>MSVNRNLHVGNHNRLACATGITRTWTIEPRGRDTYVLGSTTNVLVANFPGQTGRPVSAIPRNNQNNQRWILDPNPIRSISASSPETAVAEDRTRYTSGTPGTIIVQNNLSRYIYAAVSSRTPGVGQTWQFYIAAGSRLSWTRPASETVHVSTGVDLGTFRTYVGRVGSTVNIDDLTPNPEWNGVTSIAAANARYVPGSAGWISVQNNLRFSIYVAVMTSVWGSGQTGQFIVYPGTTESWSRYGSEVVLVSMASAPGIVQAYTGRIGSTLIIDS</sequence>
<reference evidence="1" key="1">
    <citation type="journal article" date="2021" name="New Phytol.">
        <title>Evolutionary innovations through gain and loss of genes in the ectomycorrhizal Boletales.</title>
        <authorList>
            <person name="Wu G."/>
            <person name="Miyauchi S."/>
            <person name="Morin E."/>
            <person name="Kuo A."/>
            <person name="Drula E."/>
            <person name="Varga T."/>
            <person name="Kohler A."/>
            <person name="Feng B."/>
            <person name="Cao Y."/>
            <person name="Lipzen A."/>
            <person name="Daum C."/>
            <person name="Hundley H."/>
            <person name="Pangilinan J."/>
            <person name="Johnson J."/>
            <person name="Barry K."/>
            <person name="LaButti K."/>
            <person name="Ng V."/>
            <person name="Ahrendt S."/>
            <person name="Min B."/>
            <person name="Choi I.G."/>
            <person name="Park H."/>
            <person name="Plett J.M."/>
            <person name="Magnuson J."/>
            <person name="Spatafora J.W."/>
            <person name="Nagy L.G."/>
            <person name="Henrissat B."/>
            <person name="Grigoriev I.V."/>
            <person name="Yang Z.L."/>
            <person name="Xu J."/>
            <person name="Martin F.M."/>
        </authorList>
    </citation>
    <scope>NUCLEOTIDE SEQUENCE</scope>
    <source>
        <strain evidence="1">ATCC 28755</strain>
    </source>
</reference>
<protein>
    <submittedName>
        <fullName evidence="1">Uncharacterized protein</fullName>
    </submittedName>
</protein>
<comment type="caution">
    <text evidence="1">The sequence shown here is derived from an EMBL/GenBank/DDBJ whole genome shotgun (WGS) entry which is preliminary data.</text>
</comment>
<evidence type="ECO:0000313" key="2">
    <source>
        <dbReference type="Proteomes" id="UP000790377"/>
    </source>
</evidence>
<keyword evidence="2" id="KW-1185">Reference proteome</keyword>
<dbReference type="Proteomes" id="UP000790377">
    <property type="component" value="Unassembled WGS sequence"/>
</dbReference>
<dbReference type="EMBL" id="MU268440">
    <property type="protein sequence ID" value="KAH7904536.1"/>
    <property type="molecule type" value="Genomic_DNA"/>
</dbReference>
<accession>A0ACB7ZTR0</accession>
<evidence type="ECO:0000313" key="1">
    <source>
        <dbReference type="EMBL" id="KAH7904536.1"/>
    </source>
</evidence>
<organism evidence="1 2">
    <name type="scientific">Hygrophoropsis aurantiaca</name>
    <dbReference type="NCBI Taxonomy" id="72124"/>
    <lineage>
        <taxon>Eukaryota</taxon>
        <taxon>Fungi</taxon>
        <taxon>Dikarya</taxon>
        <taxon>Basidiomycota</taxon>
        <taxon>Agaricomycotina</taxon>
        <taxon>Agaricomycetes</taxon>
        <taxon>Agaricomycetidae</taxon>
        <taxon>Boletales</taxon>
        <taxon>Coniophorineae</taxon>
        <taxon>Hygrophoropsidaceae</taxon>
        <taxon>Hygrophoropsis</taxon>
    </lineage>
</organism>
<name>A0ACB7ZTR0_9AGAM</name>
<gene>
    <name evidence="1" type="ORF">BJ138DRAFT_1166360</name>
</gene>
<proteinExistence type="predicted"/>